<dbReference type="InterPro" id="IPR052709">
    <property type="entry name" value="Transposase-MT_Hybrid"/>
</dbReference>
<dbReference type="AlphaFoldDB" id="A0A4Y2GJY3"/>
<dbReference type="InterPro" id="IPR041426">
    <property type="entry name" value="Mos1_HTH"/>
</dbReference>
<feature type="compositionally biased region" description="Polar residues" evidence="1">
    <location>
        <begin position="67"/>
        <end position="81"/>
    </location>
</feature>
<evidence type="ECO:0000313" key="3">
    <source>
        <dbReference type="EMBL" id="GBM54152.1"/>
    </source>
</evidence>
<dbReference type="Proteomes" id="UP000499080">
    <property type="component" value="Unassembled WGS sequence"/>
</dbReference>
<dbReference type="PANTHER" id="PTHR46060:SF1">
    <property type="entry name" value="MARINER MOS1 TRANSPOSASE-LIKE PROTEIN"/>
    <property type="match status" value="1"/>
</dbReference>
<organism evidence="3 4">
    <name type="scientific">Araneus ventricosus</name>
    <name type="common">Orbweaver spider</name>
    <name type="synonym">Epeira ventricosa</name>
    <dbReference type="NCBI Taxonomy" id="182803"/>
    <lineage>
        <taxon>Eukaryota</taxon>
        <taxon>Metazoa</taxon>
        <taxon>Ecdysozoa</taxon>
        <taxon>Arthropoda</taxon>
        <taxon>Chelicerata</taxon>
        <taxon>Arachnida</taxon>
        <taxon>Araneae</taxon>
        <taxon>Araneomorphae</taxon>
        <taxon>Entelegynae</taxon>
        <taxon>Araneoidea</taxon>
        <taxon>Araneidae</taxon>
        <taxon>Araneus</taxon>
    </lineage>
</organism>
<name>A0A4Y2GJY3_ARAVE</name>
<gene>
    <name evidence="3" type="ORF">AVEN_189811_1</name>
</gene>
<dbReference type="OrthoDB" id="6436448at2759"/>
<dbReference type="PANTHER" id="PTHR46060">
    <property type="entry name" value="MARINER MOS1 TRANSPOSASE-LIKE PROTEIN"/>
    <property type="match status" value="1"/>
</dbReference>
<dbReference type="EMBL" id="BGPR01178290">
    <property type="protein sequence ID" value="GBM54152.1"/>
    <property type="molecule type" value="Genomic_DNA"/>
</dbReference>
<sequence>MWFCGLAMEQKIILKFLYKLRKSAGQIHGMLKQVYGDDTVSLKTLYTSFKKFIDGRGSVEDEHRNGRPTTADNARLQTLRL</sequence>
<dbReference type="Gene3D" id="1.10.10.1450">
    <property type="match status" value="1"/>
</dbReference>
<feature type="region of interest" description="Disordered" evidence="1">
    <location>
        <begin position="58"/>
        <end position="81"/>
    </location>
</feature>
<evidence type="ECO:0000256" key="1">
    <source>
        <dbReference type="SAM" id="MobiDB-lite"/>
    </source>
</evidence>
<evidence type="ECO:0000259" key="2">
    <source>
        <dbReference type="Pfam" id="PF17906"/>
    </source>
</evidence>
<feature type="domain" description="Mos1 transposase HTH" evidence="2">
    <location>
        <begin position="13"/>
        <end position="55"/>
    </location>
</feature>
<accession>A0A4Y2GJY3</accession>
<reference evidence="3 4" key="1">
    <citation type="journal article" date="2019" name="Sci. Rep.">
        <title>Orb-weaving spider Araneus ventricosus genome elucidates the spidroin gene catalogue.</title>
        <authorList>
            <person name="Kono N."/>
            <person name="Nakamura H."/>
            <person name="Ohtoshi R."/>
            <person name="Moran D.A.P."/>
            <person name="Shinohara A."/>
            <person name="Yoshida Y."/>
            <person name="Fujiwara M."/>
            <person name="Mori M."/>
            <person name="Tomita M."/>
            <person name="Arakawa K."/>
        </authorList>
    </citation>
    <scope>NUCLEOTIDE SEQUENCE [LARGE SCALE GENOMIC DNA]</scope>
</reference>
<evidence type="ECO:0000313" key="4">
    <source>
        <dbReference type="Proteomes" id="UP000499080"/>
    </source>
</evidence>
<keyword evidence="4" id="KW-1185">Reference proteome</keyword>
<dbReference type="Pfam" id="PF17906">
    <property type="entry name" value="HTH_48"/>
    <property type="match status" value="1"/>
</dbReference>
<protein>
    <recommendedName>
        <fullName evidence="2">Mos1 transposase HTH domain-containing protein</fullName>
    </recommendedName>
</protein>
<comment type="caution">
    <text evidence="3">The sequence shown here is derived from an EMBL/GenBank/DDBJ whole genome shotgun (WGS) entry which is preliminary data.</text>
</comment>
<proteinExistence type="predicted"/>